<dbReference type="AlphaFoldDB" id="A0A847D200"/>
<evidence type="ECO:0000313" key="2">
    <source>
        <dbReference type="EMBL" id="NLD25493.1"/>
    </source>
</evidence>
<feature type="transmembrane region" description="Helical" evidence="1">
    <location>
        <begin position="167"/>
        <end position="187"/>
    </location>
</feature>
<name>A0A847D200_9BACT</name>
<evidence type="ECO:0000256" key="1">
    <source>
        <dbReference type="SAM" id="Phobius"/>
    </source>
</evidence>
<comment type="caution">
    <text evidence="2">The sequence shown here is derived from an EMBL/GenBank/DDBJ whole genome shotgun (WGS) entry which is preliminary data.</text>
</comment>
<accession>A0A847D200</accession>
<dbReference type="Proteomes" id="UP000545876">
    <property type="component" value="Unassembled WGS sequence"/>
</dbReference>
<reference evidence="2 3" key="1">
    <citation type="journal article" date="2020" name="Biotechnol. Biofuels">
        <title>New insights from the biogas microbiome by comprehensive genome-resolved metagenomics of nearly 1600 species originating from multiple anaerobic digesters.</title>
        <authorList>
            <person name="Campanaro S."/>
            <person name="Treu L."/>
            <person name="Rodriguez-R L.M."/>
            <person name="Kovalovszki A."/>
            <person name="Ziels R.M."/>
            <person name="Maus I."/>
            <person name="Zhu X."/>
            <person name="Kougias P.G."/>
            <person name="Basile A."/>
            <person name="Luo G."/>
            <person name="Schluter A."/>
            <person name="Konstantinidis K.T."/>
            <person name="Angelidaki I."/>
        </authorList>
    </citation>
    <scope>NUCLEOTIDE SEQUENCE [LARGE SCALE GENOMIC DNA]</scope>
    <source>
        <strain evidence="2">AS06rmzACSIP_65</strain>
    </source>
</reference>
<feature type="transmembrane region" description="Helical" evidence="1">
    <location>
        <begin position="110"/>
        <end position="129"/>
    </location>
</feature>
<gene>
    <name evidence="2" type="ORF">GX656_02530</name>
</gene>
<sequence>MSQVISSIENFVRMINPFLGLMIIFFVGMYVFWKEASRSRKNNSSVFDSFLFSVLFGIIIGRIVYIVLDWNEFSSYTWYWLPYERYGDQIYMFRLLPWRFLRIWDGQLDVLFTFIGLLFSQTFFITFFKKWKWSDLFSAQYYSNWLMIGLIYIFIGILNSNREWIQYAWWILIPFSLMLLLQFLILKFADGKKKENQRVVLNSIFALFAVTIISYVFYISSPKITTIVGIVALIIWYVVGIALNLSGQKRADNVTIERVSSVRQISLPEVRKPIRLPR</sequence>
<keyword evidence="1" id="KW-0472">Membrane</keyword>
<feature type="transmembrane region" description="Helical" evidence="1">
    <location>
        <begin position="199"/>
        <end position="218"/>
    </location>
</feature>
<dbReference type="EMBL" id="JAAZBX010000007">
    <property type="protein sequence ID" value="NLD25493.1"/>
    <property type="molecule type" value="Genomic_DNA"/>
</dbReference>
<feature type="transmembrane region" description="Helical" evidence="1">
    <location>
        <begin position="224"/>
        <end position="245"/>
    </location>
</feature>
<feature type="transmembrane region" description="Helical" evidence="1">
    <location>
        <begin position="45"/>
        <end position="68"/>
    </location>
</feature>
<feature type="transmembrane region" description="Helical" evidence="1">
    <location>
        <begin position="141"/>
        <end position="161"/>
    </location>
</feature>
<organism evidence="2 3">
    <name type="scientific">Candidatus Dojkabacteria bacterium</name>
    <dbReference type="NCBI Taxonomy" id="2099670"/>
    <lineage>
        <taxon>Bacteria</taxon>
        <taxon>Candidatus Dojkabacteria</taxon>
    </lineage>
</organism>
<feature type="transmembrane region" description="Helical" evidence="1">
    <location>
        <begin position="14"/>
        <end position="33"/>
    </location>
</feature>
<keyword evidence="1" id="KW-0812">Transmembrane</keyword>
<proteinExistence type="predicted"/>
<protein>
    <submittedName>
        <fullName evidence="2">Uncharacterized protein</fullName>
    </submittedName>
</protein>
<evidence type="ECO:0000313" key="3">
    <source>
        <dbReference type="Proteomes" id="UP000545876"/>
    </source>
</evidence>
<keyword evidence="1" id="KW-1133">Transmembrane helix</keyword>